<name>A0A821MMX5_9NEOP</name>
<accession>A0A821MMX5</accession>
<organism evidence="1 2">
    <name type="scientific">Pieris macdunnoughi</name>
    <dbReference type="NCBI Taxonomy" id="345717"/>
    <lineage>
        <taxon>Eukaryota</taxon>
        <taxon>Metazoa</taxon>
        <taxon>Ecdysozoa</taxon>
        <taxon>Arthropoda</taxon>
        <taxon>Hexapoda</taxon>
        <taxon>Insecta</taxon>
        <taxon>Pterygota</taxon>
        <taxon>Neoptera</taxon>
        <taxon>Endopterygota</taxon>
        <taxon>Lepidoptera</taxon>
        <taxon>Glossata</taxon>
        <taxon>Ditrysia</taxon>
        <taxon>Papilionoidea</taxon>
        <taxon>Pieridae</taxon>
        <taxon>Pierinae</taxon>
        <taxon>Pieris</taxon>
    </lineage>
</organism>
<comment type="caution">
    <text evidence="1">The sequence shown here is derived from an EMBL/GenBank/DDBJ whole genome shotgun (WGS) entry which is preliminary data.</text>
</comment>
<gene>
    <name evidence="1" type="ORF">PMACD_LOCUS1894</name>
</gene>
<dbReference type="AlphaFoldDB" id="A0A821MMX5"/>
<evidence type="ECO:0000313" key="2">
    <source>
        <dbReference type="Proteomes" id="UP000663880"/>
    </source>
</evidence>
<proteinExistence type="predicted"/>
<dbReference type="EMBL" id="CAJOBZ010000003">
    <property type="protein sequence ID" value="CAF4772398.1"/>
    <property type="molecule type" value="Genomic_DNA"/>
</dbReference>
<dbReference type="SUPFAM" id="SSF50978">
    <property type="entry name" value="WD40 repeat-like"/>
    <property type="match status" value="1"/>
</dbReference>
<dbReference type="InterPro" id="IPR015943">
    <property type="entry name" value="WD40/YVTN_repeat-like_dom_sf"/>
</dbReference>
<sequence length="282" mass="31199">MTLQIETEVNLGLEPCVAVWNNNLFVGTECGSVVVLNQNLQSETKWAAHEVQIFAMAISNTNVYTTSNDGCIKVWTLKGEEVTQLKTDGADIGAMFVLGEELYAGDEGGNIFVYENNALKAFYNVLEEVKDIVVQPPYMFTARDLYVTITEIKPDQSKDQFVTRHVMEGRAPMRILNESRLVVIGRGGNNLQLHELSLESKFKKLHEVKVSDMILTSLTTSGDFAWTAGWDGFVRRWKVSGERLEAAGEMNLGGCINALVTSSLDHVCALLTGGRVLIIKSM</sequence>
<protein>
    <submittedName>
        <fullName evidence="1">Uncharacterized protein</fullName>
    </submittedName>
</protein>
<dbReference type="Proteomes" id="UP000663880">
    <property type="component" value="Unassembled WGS sequence"/>
</dbReference>
<dbReference type="SMART" id="SM00320">
    <property type="entry name" value="WD40"/>
    <property type="match status" value="2"/>
</dbReference>
<keyword evidence="2" id="KW-1185">Reference proteome</keyword>
<dbReference type="InterPro" id="IPR001680">
    <property type="entry name" value="WD40_rpt"/>
</dbReference>
<dbReference type="OrthoDB" id="6262491at2759"/>
<reference evidence="1" key="1">
    <citation type="submission" date="2021-02" db="EMBL/GenBank/DDBJ databases">
        <authorList>
            <person name="Steward A R."/>
        </authorList>
    </citation>
    <scope>NUCLEOTIDE SEQUENCE</scope>
</reference>
<dbReference type="Gene3D" id="2.130.10.10">
    <property type="entry name" value="YVTN repeat-like/Quinoprotein amine dehydrogenase"/>
    <property type="match status" value="1"/>
</dbReference>
<dbReference type="InterPro" id="IPR036322">
    <property type="entry name" value="WD40_repeat_dom_sf"/>
</dbReference>
<evidence type="ECO:0000313" key="1">
    <source>
        <dbReference type="EMBL" id="CAF4772398.1"/>
    </source>
</evidence>